<comment type="caution">
    <text evidence="7">The sequence shown here is derived from an EMBL/GenBank/DDBJ whole genome shotgun (WGS) entry which is preliminary data.</text>
</comment>
<feature type="transmembrane region" description="Helical" evidence="5">
    <location>
        <begin position="137"/>
        <end position="161"/>
    </location>
</feature>
<feature type="transmembrane region" description="Helical" evidence="5">
    <location>
        <begin position="57"/>
        <end position="79"/>
    </location>
</feature>
<feature type="transmembrane region" description="Helical" evidence="5">
    <location>
        <begin position="100"/>
        <end position="125"/>
    </location>
</feature>
<sequence length="257" mass="27137">MSTLQKVTLVEGKLFLREPMSVIFGVFFPTALLLGLGAIPALREPSEEFDGARFVEVWAPTALVLGIGILGLQHIPNVVSSYRENRILRRISTTPVHPATLLVAQLIVALAAAVAAAVLLIVAAWLVLDVPLPQEPLWFTVAFLVGFAAVLAIGMLIAAVAPNTRLANGLAMVAYMVAMFAGGVFLPRFLLPDALVRIGDYTPPGVQALLDAWSGDEAVASAVGVSSAGPPELLQLGIMALIAVVAGWAAARLFRWE</sequence>
<organism evidence="7 8">
    <name type="scientific">Phytoactinopolyspora halotolerans</name>
    <dbReference type="NCBI Taxonomy" id="1981512"/>
    <lineage>
        <taxon>Bacteria</taxon>
        <taxon>Bacillati</taxon>
        <taxon>Actinomycetota</taxon>
        <taxon>Actinomycetes</taxon>
        <taxon>Jiangellales</taxon>
        <taxon>Jiangellaceae</taxon>
        <taxon>Phytoactinopolyspora</taxon>
    </lineage>
</organism>
<keyword evidence="4 5" id="KW-0472">Membrane</keyword>
<evidence type="ECO:0000313" key="7">
    <source>
        <dbReference type="EMBL" id="NED99652.1"/>
    </source>
</evidence>
<keyword evidence="3 5" id="KW-1133">Transmembrane helix</keyword>
<keyword evidence="2 5" id="KW-0812">Transmembrane</keyword>
<dbReference type="GO" id="GO:0140359">
    <property type="term" value="F:ABC-type transporter activity"/>
    <property type="evidence" value="ECO:0007669"/>
    <property type="project" value="InterPro"/>
</dbReference>
<evidence type="ECO:0000256" key="2">
    <source>
        <dbReference type="ARBA" id="ARBA00022692"/>
    </source>
</evidence>
<evidence type="ECO:0000313" key="8">
    <source>
        <dbReference type="Proteomes" id="UP000475214"/>
    </source>
</evidence>
<dbReference type="AlphaFoldDB" id="A0A6L9S3L8"/>
<reference evidence="7 8" key="1">
    <citation type="submission" date="2020-02" db="EMBL/GenBank/DDBJ databases">
        <authorList>
            <person name="Li X.-J."/>
            <person name="Han X.-M."/>
        </authorList>
    </citation>
    <scope>NUCLEOTIDE SEQUENCE [LARGE SCALE GENOMIC DNA]</scope>
    <source>
        <strain evidence="7 8">CCTCC AB 2017055</strain>
    </source>
</reference>
<dbReference type="PANTHER" id="PTHR43027">
    <property type="entry name" value="DOXORUBICIN RESISTANCE ABC TRANSPORTER PERMEASE PROTEIN DRRC-RELATED"/>
    <property type="match status" value="1"/>
</dbReference>
<dbReference type="Pfam" id="PF01061">
    <property type="entry name" value="ABC2_membrane"/>
    <property type="match status" value="1"/>
</dbReference>
<dbReference type="InterPro" id="IPR052902">
    <property type="entry name" value="ABC-2_transporter"/>
</dbReference>
<evidence type="ECO:0000256" key="1">
    <source>
        <dbReference type="ARBA" id="ARBA00004141"/>
    </source>
</evidence>
<evidence type="ECO:0000256" key="4">
    <source>
        <dbReference type="ARBA" id="ARBA00023136"/>
    </source>
</evidence>
<comment type="subcellular location">
    <subcellularLocation>
        <location evidence="1">Membrane</location>
        <topology evidence="1">Multi-pass membrane protein</topology>
    </subcellularLocation>
</comment>
<feature type="transmembrane region" description="Helical" evidence="5">
    <location>
        <begin position="173"/>
        <end position="191"/>
    </location>
</feature>
<gene>
    <name evidence="7" type="ORF">G1H10_05675</name>
</gene>
<dbReference type="GO" id="GO:0016020">
    <property type="term" value="C:membrane"/>
    <property type="evidence" value="ECO:0007669"/>
    <property type="project" value="UniProtKB-SubCell"/>
</dbReference>
<dbReference type="InterPro" id="IPR013525">
    <property type="entry name" value="ABC2_TM"/>
</dbReference>
<evidence type="ECO:0000259" key="6">
    <source>
        <dbReference type="Pfam" id="PF01061"/>
    </source>
</evidence>
<dbReference type="EMBL" id="JAAGOA010000003">
    <property type="protein sequence ID" value="NED99652.1"/>
    <property type="molecule type" value="Genomic_DNA"/>
</dbReference>
<protein>
    <submittedName>
        <fullName evidence="7">ABC transporter permease</fullName>
    </submittedName>
</protein>
<feature type="transmembrane region" description="Helical" evidence="5">
    <location>
        <begin position="21"/>
        <end position="42"/>
    </location>
</feature>
<accession>A0A6L9S3L8</accession>
<name>A0A6L9S3L8_9ACTN</name>
<feature type="transmembrane region" description="Helical" evidence="5">
    <location>
        <begin position="233"/>
        <end position="254"/>
    </location>
</feature>
<dbReference type="PANTHER" id="PTHR43027:SF2">
    <property type="entry name" value="TRANSPORT PERMEASE PROTEIN"/>
    <property type="match status" value="1"/>
</dbReference>
<proteinExistence type="predicted"/>
<dbReference type="Proteomes" id="UP000475214">
    <property type="component" value="Unassembled WGS sequence"/>
</dbReference>
<evidence type="ECO:0000256" key="3">
    <source>
        <dbReference type="ARBA" id="ARBA00022989"/>
    </source>
</evidence>
<keyword evidence="8" id="KW-1185">Reference proteome</keyword>
<evidence type="ECO:0000256" key="5">
    <source>
        <dbReference type="SAM" id="Phobius"/>
    </source>
</evidence>
<feature type="domain" description="ABC-2 type transporter transmembrane" evidence="6">
    <location>
        <begin position="13"/>
        <end position="195"/>
    </location>
</feature>